<comment type="similarity">
    <text evidence="1">Belongs to the sulfur carrier protein TusA family.</text>
</comment>
<accession>A0A0P8AFP5</accession>
<dbReference type="EMBL" id="LKCM01000177">
    <property type="protein sequence ID" value="KPQ43125.1"/>
    <property type="molecule type" value="Genomic_DNA"/>
</dbReference>
<reference evidence="3 4" key="1">
    <citation type="submission" date="2015-09" db="EMBL/GenBank/DDBJ databases">
        <title>A metagenomics-based metabolic model of nitrate-dependent anaerobic oxidation of methane by Methanoperedens-like archaea.</title>
        <authorList>
            <person name="Arshad A."/>
            <person name="Speth D.R."/>
            <person name="De Graaf R.M."/>
            <person name="Op Den Camp H.J."/>
            <person name="Jetten M.S."/>
            <person name="Welte C.U."/>
        </authorList>
    </citation>
    <scope>NUCLEOTIDE SEQUENCE [LARGE SCALE GENOMIC DNA]</scope>
</reference>
<dbReference type="InterPro" id="IPR036868">
    <property type="entry name" value="TusA-like_sf"/>
</dbReference>
<dbReference type="InterPro" id="IPR001455">
    <property type="entry name" value="TusA-like"/>
</dbReference>
<dbReference type="PANTHER" id="PTHR33279">
    <property type="entry name" value="SULFUR CARRIER PROTEIN YEDF-RELATED"/>
    <property type="match status" value="1"/>
</dbReference>
<protein>
    <submittedName>
        <fullName evidence="3">Transcriptional regulator</fullName>
    </submittedName>
</protein>
<organism evidence="3 4">
    <name type="scientific">Candidatus Methanoperedens nitratireducens</name>
    <dbReference type="NCBI Taxonomy" id="1392998"/>
    <lineage>
        <taxon>Archaea</taxon>
        <taxon>Methanobacteriati</taxon>
        <taxon>Methanobacteriota</taxon>
        <taxon>Stenosarchaea group</taxon>
        <taxon>Methanomicrobia</taxon>
        <taxon>Methanosarcinales</taxon>
        <taxon>ANME-2 cluster</taxon>
        <taxon>Candidatus Methanoperedentaceae</taxon>
        <taxon>Candidatus Methanoperedens</taxon>
    </lineage>
</organism>
<evidence type="ECO:0000313" key="4">
    <source>
        <dbReference type="Proteomes" id="UP000050360"/>
    </source>
</evidence>
<dbReference type="Pfam" id="PF01206">
    <property type="entry name" value="TusA"/>
    <property type="match status" value="1"/>
</dbReference>
<dbReference type="Proteomes" id="UP000050360">
    <property type="component" value="Unassembled WGS sequence"/>
</dbReference>
<dbReference type="AlphaFoldDB" id="A0A0P8AFP5"/>
<dbReference type="CDD" id="cd00291">
    <property type="entry name" value="SirA_YedF_YeeD"/>
    <property type="match status" value="1"/>
</dbReference>
<feature type="domain" description="UPF0033" evidence="2">
    <location>
        <begin position="10"/>
        <end position="34"/>
    </location>
</feature>
<dbReference type="PANTHER" id="PTHR33279:SF6">
    <property type="entry name" value="SULFUR CARRIER PROTEIN YEDF-RELATED"/>
    <property type="match status" value="1"/>
</dbReference>
<evidence type="ECO:0000313" key="3">
    <source>
        <dbReference type="EMBL" id="KPQ43125.1"/>
    </source>
</evidence>
<dbReference type="PROSITE" id="PS01148">
    <property type="entry name" value="UPF0033"/>
    <property type="match status" value="1"/>
</dbReference>
<evidence type="ECO:0000256" key="1">
    <source>
        <dbReference type="ARBA" id="ARBA00008984"/>
    </source>
</evidence>
<comment type="caution">
    <text evidence="3">The sequence shown here is derived from an EMBL/GenBank/DDBJ whole genome shotgun (WGS) entry which is preliminary data.</text>
</comment>
<evidence type="ECO:0000259" key="2">
    <source>
        <dbReference type="PROSITE" id="PS01148"/>
    </source>
</evidence>
<name>A0A0P8AFP5_9EURY</name>
<dbReference type="SUPFAM" id="SSF64307">
    <property type="entry name" value="SirA-like"/>
    <property type="match status" value="1"/>
</dbReference>
<sequence>MSEIIPDDTLDVRGECCPYPLILTKKRVEQLKSGEILLITADDPVAPQNIDSWAKKSGNKILAVKQEGKTFKVYVQRI</sequence>
<gene>
    <name evidence="3" type="ORF">MPEBLZ_02307</name>
</gene>
<proteinExistence type="inferred from homology"/>
<dbReference type="Gene3D" id="3.30.110.40">
    <property type="entry name" value="TusA-like domain"/>
    <property type="match status" value="1"/>
</dbReference>